<evidence type="ECO:0000313" key="1">
    <source>
        <dbReference type="EMBL" id="TXS89077.1"/>
    </source>
</evidence>
<dbReference type="RefSeq" id="WP_148070375.1">
    <property type="nucleotide sequence ID" value="NZ_VRZA01000012.1"/>
</dbReference>
<accession>A0A5C8ZNE7</accession>
<proteinExistence type="predicted"/>
<sequence length="67" mass="7238">MTEYILASTPPSNHPGWDLFQSLASMDVDSFPEDELREFTENAGLPVSLVDDLISLGSLEPTESPGA</sequence>
<dbReference type="Proteomes" id="UP000321039">
    <property type="component" value="Unassembled WGS sequence"/>
</dbReference>
<gene>
    <name evidence="1" type="ORF">FV139_20580</name>
</gene>
<reference evidence="1 2" key="1">
    <citation type="submission" date="2019-08" db="EMBL/GenBank/DDBJ databases">
        <title>Parahaliea maris sp. nov., isolated from the surface seawater.</title>
        <authorList>
            <person name="Liu Y."/>
        </authorList>
    </citation>
    <scope>NUCLEOTIDE SEQUENCE [LARGE SCALE GENOMIC DNA]</scope>
    <source>
        <strain evidence="1 2">HSLHS9</strain>
    </source>
</reference>
<protein>
    <submittedName>
        <fullName evidence="1">Uncharacterized protein</fullName>
    </submittedName>
</protein>
<dbReference type="AlphaFoldDB" id="A0A5C8ZNE7"/>
<name>A0A5C8ZNE7_9GAMM</name>
<dbReference type="EMBL" id="VRZA01000012">
    <property type="protein sequence ID" value="TXS89077.1"/>
    <property type="molecule type" value="Genomic_DNA"/>
</dbReference>
<keyword evidence="2" id="KW-1185">Reference proteome</keyword>
<evidence type="ECO:0000313" key="2">
    <source>
        <dbReference type="Proteomes" id="UP000321039"/>
    </source>
</evidence>
<organism evidence="1 2">
    <name type="scientific">Parahaliea maris</name>
    <dbReference type="NCBI Taxonomy" id="2716870"/>
    <lineage>
        <taxon>Bacteria</taxon>
        <taxon>Pseudomonadati</taxon>
        <taxon>Pseudomonadota</taxon>
        <taxon>Gammaproteobacteria</taxon>
        <taxon>Cellvibrionales</taxon>
        <taxon>Halieaceae</taxon>
        <taxon>Parahaliea</taxon>
    </lineage>
</organism>
<comment type="caution">
    <text evidence="1">The sequence shown here is derived from an EMBL/GenBank/DDBJ whole genome shotgun (WGS) entry which is preliminary data.</text>
</comment>